<evidence type="ECO:0000256" key="1">
    <source>
        <dbReference type="SAM" id="Phobius"/>
    </source>
</evidence>
<proteinExistence type="predicted"/>
<dbReference type="Pfam" id="PF14018">
    <property type="entry name" value="DUF4234"/>
    <property type="match status" value="1"/>
</dbReference>
<evidence type="ECO:0000313" key="3">
    <source>
        <dbReference type="EMBL" id="MDI9256264.1"/>
    </source>
</evidence>
<keyword evidence="1" id="KW-1133">Transmembrane helix</keyword>
<organism evidence="3 4">
    <name type="scientific">Flavobacterium sedimenticola</name>
    <dbReference type="NCBI Taxonomy" id="3043286"/>
    <lineage>
        <taxon>Bacteria</taxon>
        <taxon>Pseudomonadati</taxon>
        <taxon>Bacteroidota</taxon>
        <taxon>Flavobacteriia</taxon>
        <taxon>Flavobacteriales</taxon>
        <taxon>Flavobacteriaceae</taxon>
        <taxon>Flavobacterium</taxon>
    </lineage>
</organism>
<dbReference type="Proteomes" id="UP001230035">
    <property type="component" value="Unassembled WGS sequence"/>
</dbReference>
<sequence length="128" mass="14549">MEVINHPNEDWNTPKNIPVFKTDPILVLLFSFLTCGLYLIYWNIKVAEVLNAVAEREIISTPLAVFSGCCLPIHVYFYYIVGKEGLPKVYKITGELQKDQSTLLIILGLFFPIAAAMIVQGDINRLYR</sequence>
<comment type="caution">
    <text evidence="3">The sequence shown here is derived from an EMBL/GenBank/DDBJ whole genome shotgun (WGS) entry which is preliminary data.</text>
</comment>
<reference evidence="3 4" key="1">
    <citation type="submission" date="2023-05" db="EMBL/GenBank/DDBJ databases">
        <title>Flavobacterium sedimenti sp. nov., isolated from the sediment.</title>
        <authorList>
            <person name="Wu N."/>
        </authorList>
    </citation>
    <scope>NUCLEOTIDE SEQUENCE [LARGE SCALE GENOMIC DNA]</scope>
    <source>
        <strain evidence="3 4">YZ-48</strain>
    </source>
</reference>
<accession>A0ABT6XNL8</accession>
<dbReference type="InterPro" id="IPR025328">
    <property type="entry name" value="DUF4234"/>
</dbReference>
<keyword evidence="4" id="KW-1185">Reference proteome</keyword>
<name>A0ABT6XNL8_9FLAO</name>
<keyword evidence="1" id="KW-0472">Membrane</keyword>
<feature type="domain" description="DUF4234" evidence="2">
    <location>
        <begin position="26"/>
        <end position="80"/>
    </location>
</feature>
<gene>
    <name evidence="3" type="ORF">QHT84_02415</name>
</gene>
<feature type="transmembrane region" description="Helical" evidence="1">
    <location>
        <begin position="25"/>
        <end position="42"/>
    </location>
</feature>
<protein>
    <submittedName>
        <fullName evidence="3">DUF4234 domain-containing protein</fullName>
    </submittedName>
</protein>
<evidence type="ECO:0000313" key="4">
    <source>
        <dbReference type="Proteomes" id="UP001230035"/>
    </source>
</evidence>
<dbReference type="EMBL" id="JASGBP010000001">
    <property type="protein sequence ID" value="MDI9256264.1"/>
    <property type="molecule type" value="Genomic_DNA"/>
</dbReference>
<feature type="transmembrane region" description="Helical" evidence="1">
    <location>
        <begin position="63"/>
        <end position="81"/>
    </location>
</feature>
<keyword evidence="1" id="KW-0812">Transmembrane</keyword>
<feature type="transmembrane region" description="Helical" evidence="1">
    <location>
        <begin position="101"/>
        <end position="119"/>
    </location>
</feature>
<evidence type="ECO:0000259" key="2">
    <source>
        <dbReference type="Pfam" id="PF14018"/>
    </source>
</evidence>
<dbReference type="RefSeq" id="WP_283237946.1">
    <property type="nucleotide sequence ID" value="NZ_JASGBP010000001.1"/>
</dbReference>